<dbReference type="Gene3D" id="3.30.450.20">
    <property type="entry name" value="PAS domain"/>
    <property type="match status" value="2"/>
</dbReference>
<dbReference type="CDD" id="cd00082">
    <property type="entry name" value="HisKA"/>
    <property type="match status" value="1"/>
</dbReference>
<dbReference type="Pfam" id="PF02518">
    <property type="entry name" value="HATPase_c"/>
    <property type="match status" value="1"/>
</dbReference>
<dbReference type="PROSITE" id="PS50109">
    <property type="entry name" value="HIS_KIN"/>
    <property type="match status" value="1"/>
</dbReference>
<dbReference type="RefSeq" id="WP_162791922.1">
    <property type="nucleotide sequence ID" value="NZ_CP022415.1"/>
</dbReference>
<dbReference type="InterPro" id="IPR036890">
    <property type="entry name" value="HATPase_C_sf"/>
</dbReference>
<dbReference type="InterPro" id="IPR029016">
    <property type="entry name" value="GAF-like_dom_sf"/>
</dbReference>
<dbReference type="Pfam" id="PF08448">
    <property type="entry name" value="PAS_4"/>
    <property type="match status" value="1"/>
</dbReference>
<dbReference type="Gene3D" id="3.30.565.10">
    <property type="entry name" value="Histidine kinase-like ATPase, C-terminal domain"/>
    <property type="match status" value="1"/>
</dbReference>
<dbReference type="InterPro" id="IPR013656">
    <property type="entry name" value="PAS_4"/>
</dbReference>
<dbReference type="SUPFAM" id="SSF47384">
    <property type="entry name" value="Homodimeric domain of signal transducing histidine kinase"/>
    <property type="match status" value="1"/>
</dbReference>
<dbReference type="AlphaFoldDB" id="A0A221JWR7"/>
<dbReference type="Pfam" id="PF00512">
    <property type="entry name" value="HisKA"/>
    <property type="match status" value="1"/>
</dbReference>
<dbReference type="InterPro" id="IPR003594">
    <property type="entry name" value="HATPase_dom"/>
</dbReference>
<evidence type="ECO:0000256" key="1">
    <source>
        <dbReference type="ARBA" id="ARBA00000085"/>
    </source>
</evidence>
<gene>
    <name evidence="9" type="primary">bvgS</name>
    <name evidence="9" type="ORF">SULPSESMR1_00231</name>
</gene>
<evidence type="ECO:0000256" key="5">
    <source>
        <dbReference type="ARBA" id="ARBA00022777"/>
    </source>
</evidence>
<dbReference type="EMBL" id="CP022415">
    <property type="protein sequence ID" value="ASM71067.1"/>
    <property type="molecule type" value="Genomic_DNA"/>
</dbReference>
<dbReference type="InterPro" id="IPR004358">
    <property type="entry name" value="Sig_transdc_His_kin-like_C"/>
</dbReference>
<dbReference type="InterPro" id="IPR036097">
    <property type="entry name" value="HisK_dim/P_sf"/>
</dbReference>
<evidence type="ECO:0000259" key="6">
    <source>
        <dbReference type="PROSITE" id="PS50109"/>
    </source>
</evidence>
<keyword evidence="3" id="KW-0597">Phosphoprotein</keyword>
<evidence type="ECO:0000259" key="8">
    <source>
        <dbReference type="PROSITE" id="PS50113"/>
    </source>
</evidence>
<dbReference type="Pfam" id="PF01590">
    <property type="entry name" value="GAF"/>
    <property type="match status" value="1"/>
</dbReference>
<comment type="catalytic activity">
    <reaction evidence="1">
        <text>ATP + protein L-histidine = ADP + protein N-phospho-L-histidine.</text>
        <dbReference type="EC" id="2.7.13.3"/>
    </reaction>
</comment>
<keyword evidence="10" id="KW-1185">Reference proteome</keyword>
<evidence type="ECO:0000259" key="7">
    <source>
        <dbReference type="PROSITE" id="PS50112"/>
    </source>
</evidence>
<dbReference type="InterPro" id="IPR000014">
    <property type="entry name" value="PAS"/>
</dbReference>
<dbReference type="SUPFAM" id="SSF55785">
    <property type="entry name" value="PYP-like sensor domain (PAS domain)"/>
    <property type="match status" value="2"/>
</dbReference>
<keyword evidence="5" id="KW-0418">Kinase</keyword>
<evidence type="ECO:0000313" key="10">
    <source>
        <dbReference type="Proteomes" id="UP000199754"/>
    </source>
</evidence>
<dbReference type="InterPro" id="IPR003018">
    <property type="entry name" value="GAF"/>
</dbReference>
<keyword evidence="4 9" id="KW-0808">Transferase</keyword>
<dbReference type="InterPro" id="IPR003661">
    <property type="entry name" value="HisK_dim/P_dom"/>
</dbReference>
<dbReference type="PROSITE" id="PS50113">
    <property type="entry name" value="PAC"/>
    <property type="match status" value="1"/>
</dbReference>
<dbReference type="KEGG" id="spse:SULPSESMR1_00231"/>
<feature type="domain" description="PAS" evidence="7">
    <location>
        <begin position="293"/>
        <end position="344"/>
    </location>
</feature>
<dbReference type="Proteomes" id="UP000199754">
    <property type="component" value="Chromosome"/>
</dbReference>
<dbReference type="SUPFAM" id="SSF55781">
    <property type="entry name" value="GAF domain-like"/>
    <property type="match status" value="1"/>
</dbReference>
<protein>
    <recommendedName>
        <fullName evidence="2">histidine kinase</fullName>
        <ecNumber evidence="2">2.7.13.3</ecNumber>
    </recommendedName>
</protein>
<dbReference type="Gene3D" id="1.10.287.130">
    <property type="match status" value="1"/>
</dbReference>
<evidence type="ECO:0000256" key="4">
    <source>
        <dbReference type="ARBA" id="ARBA00022679"/>
    </source>
</evidence>
<name>A0A221JWR7_9RHOB</name>
<dbReference type="Gene3D" id="3.30.450.40">
    <property type="match status" value="1"/>
</dbReference>
<proteinExistence type="predicted"/>
<sequence>MEQSLRRLSLVDSPPTEDFDRFTRLVTKALGVPVALVCVIDAANNRQFFTSACGLNEPWASQRQTPLSHSFCKHVVASGKPLMVEDARDHPLVRDNPAIDDLNITAYLGFPVTLPDGEILGTLSAIDHQPRQWSGDDLSVLADLAASVTSQIRLRAAVLISESTRKAANRFGRIIENSHHEVFTFDPDTLLFANVNKGARHNLGYTLDEIRQLTPVDIKPGFEWSEFERFVKPLKDGETSELEFETHHERKDGTRYPVSIRLEHHHDAGGAVFIAFCIDITERRHLEHALLEESENFSALFNHVNEPMAILEPDTTILLANPACSDLFGHPIEDLVGTRFAYHFSKNTQIEIMRNLATATPQNPSFSFVQEQELNGQRKTMIWSNITHFVNGKATKISLIANDVTELNAAKVRAEESAAEAKKAIEIRKVFLANMSHEVRTPLNAIMGLFQLIQMADVPERQKKQAQVGLDASHHLLSQLVNVLELSRVEANAVEITPKMTEIRPLAEQWLETAIATNHRLGKPIKMSLDIAENTPELFNLDPRRVTQIINNLTDNALKFTKSGRVDIHVCQGSQSGASQNAPLEITVSDTGCGIVVEKRAAIFERFVQVDDAQTRENSGSGLGLAISRELAELMGASLDVTCPSPQGCYATIFSLRLKTVEYSR</sequence>
<dbReference type="InterPro" id="IPR000700">
    <property type="entry name" value="PAS-assoc_C"/>
</dbReference>
<dbReference type="CDD" id="cd00130">
    <property type="entry name" value="PAS"/>
    <property type="match status" value="1"/>
</dbReference>
<evidence type="ECO:0000256" key="3">
    <source>
        <dbReference type="ARBA" id="ARBA00022553"/>
    </source>
</evidence>
<feature type="domain" description="Histidine kinase" evidence="6">
    <location>
        <begin position="434"/>
        <end position="662"/>
    </location>
</feature>
<dbReference type="SMART" id="SM00065">
    <property type="entry name" value="GAF"/>
    <property type="match status" value="1"/>
</dbReference>
<dbReference type="PANTHER" id="PTHR43047">
    <property type="entry name" value="TWO-COMPONENT HISTIDINE PROTEIN KINASE"/>
    <property type="match status" value="1"/>
</dbReference>
<accession>A0A221JWR7</accession>
<feature type="domain" description="PAC" evidence="8">
    <location>
        <begin position="242"/>
        <end position="292"/>
    </location>
</feature>
<evidence type="ECO:0000256" key="2">
    <source>
        <dbReference type="ARBA" id="ARBA00012438"/>
    </source>
</evidence>
<evidence type="ECO:0000313" key="9">
    <source>
        <dbReference type="EMBL" id="ASM71067.1"/>
    </source>
</evidence>
<dbReference type="SMART" id="SM00387">
    <property type="entry name" value="HATPase_c"/>
    <property type="match status" value="1"/>
</dbReference>
<dbReference type="InterPro" id="IPR035965">
    <property type="entry name" value="PAS-like_dom_sf"/>
</dbReference>
<dbReference type="SUPFAM" id="SSF55874">
    <property type="entry name" value="ATPase domain of HSP90 chaperone/DNA topoisomerase II/histidine kinase"/>
    <property type="match status" value="1"/>
</dbReference>
<dbReference type="SMART" id="SM00388">
    <property type="entry name" value="HisKA"/>
    <property type="match status" value="1"/>
</dbReference>
<organism evidence="9 10">
    <name type="scientific">Pseudosulfitobacter pseudonitzschiae</name>
    <dbReference type="NCBI Taxonomy" id="1402135"/>
    <lineage>
        <taxon>Bacteria</taxon>
        <taxon>Pseudomonadati</taxon>
        <taxon>Pseudomonadota</taxon>
        <taxon>Alphaproteobacteria</taxon>
        <taxon>Rhodobacterales</taxon>
        <taxon>Roseobacteraceae</taxon>
        <taxon>Pseudosulfitobacter</taxon>
    </lineage>
</organism>
<reference evidence="9 10" key="1">
    <citation type="submission" date="2017-07" db="EMBL/GenBank/DDBJ databases">
        <title>Genome Sequence of Sulfitobacter pseudonitzschiae Strain SMR1 Isolated from a culture of the Diatom Skeletonema marinoi.</title>
        <authorList>
            <person name="Topel M."/>
            <person name="Pinder M.I.M."/>
            <person name="Johansson O.N."/>
            <person name="Kourtchenko O."/>
            <person name="Godhe A."/>
            <person name="Clarke A.K."/>
        </authorList>
    </citation>
    <scope>NUCLEOTIDE SEQUENCE [LARGE SCALE GENOMIC DNA]</scope>
    <source>
        <strain evidence="9 10">SMR1</strain>
    </source>
</reference>
<dbReference type="PRINTS" id="PR00344">
    <property type="entry name" value="BCTRLSENSOR"/>
</dbReference>
<dbReference type="PROSITE" id="PS50112">
    <property type="entry name" value="PAS"/>
    <property type="match status" value="1"/>
</dbReference>
<dbReference type="NCBIfam" id="TIGR00229">
    <property type="entry name" value="sensory_box"/>
    <property type="match status" value="2"/>
</dbReference>
<dbReference type="EC" id="2.7.13.3" evidence="2"/>
<dbReference type="InterPro" id="IPR005467">
    <property type="entry name" value="His_kinase_dom"/>
</dbReference>
<dbReference type="GO" id="GO:0000155">
    <property type="term" value="F:phosphorelay sensor kinase activity"/>
    <property type="evidence" value="ECO:0007669"/>
    <property type="project" value="InterPro"/>
</dbReference>
<dbReference type="Pfam" id="PF13426">
    <property type="entry name" value="PAS_9"/>
    <property type="match status" value="1"/>
</dbReference>
<dbReference type="SMART" id="SM00091">
    <property type="entry name" value="PAS"/>
    <property type="match status" value="2"/>
</dbReference>